<feature type="domain" description="Nucleotidyl transferase" evidence="8">
    <location>
        <begin position="3"/>
        <end position="243"/>
    </location>
</feature>
<gene>
    <name evidence="9" type="ORF">DXC51_07735</name>
</gene>
<accession>A0A3E3I7U8</accession>
<dbReference type="InterPro" id="IPR023214">
    <property type="entry name" value="HAD_sf"/>
</dbReference>
<dbReference type="NCBIfam" id="TIGR01656">
    <property type="entry name" value="Histidinol-ppas"/>
    <property type="match status" value="1"/>
</dbReference>
<sequence length="439" mass="49333">MIVVIMAGGKGTRIASVNAEVPKPMLQVGGKPVLVRQIEMLQKQGVTEIILVTGYLHKIIENYFGTGGSYCCGENGKENVNIRYVIEDEPLGTAGSLFFLKDLIDEDFLLINGDIVFDINLLRFQEAHHRNGGLVTIYTHPNQHPWDSSIVVTDEQNCVIEWNSPEGERGWYRNRVNAGLHMISAELFHYLQRKGMLNHPLKLDFDRDILKPMVKDRCLFAYDSPEYVKDMGTPERRSEVEADINSGLVARKSLTHWQRAVFLDRDGTINKYVGFLTNPDQFELLDGVAEAIIKLHQKGFLVIVVTNQPVIARGEVSLLELELIHNKMETLLGRAGAYLDAIYFCPHHPESGFEGERPEYKIQCKCRKPEPGMLQKAAADYHIELKNSWMVGDGNNDMAAGRKAGCHTAGICGCEGGEKNFRDLKAFAHFLCDGKVEEK</sequence>
<dbReference type="CDD" id="cd04181">
    <property type="entry name" value="NTP_transferase"/>
    <property type="match status" value="1"/>
</dbReference>
<evidence type="ECO:0000259" key="8">
    <source>
        <dbReference type="Pfam" id="PF00483"/>
    </source>
</evidence>
<dbReference type="SUPFAM" id="SSF56784">
    <property type="entry name" value="HAD-like"/>
    <property type="match status" value="1"/>
</dbReference>
<dbReference type="InterPro" id="IPR029044">
    <property type="entry name" value="Nucleotide-diphossugar_trans"/>
</dbReference>
<evidence type="ECO:0000256" key="6">
    <source>
        <dbReference type="ARBA" id="ARBA00023277"/>
    </source>
</evidence>
<dbReference type="Proteomes" id="UP000260812">
    <property type="component" value="Unassembled WGS sequence"/>
</dbReference>
<dbReference type="NCBIfam" id="TIGR01662">
    <property type="entry name" value="HAD-SF-IIIA"/>
    <property type="match status" value="1"/>
</dbReference>
<evidence type="ECO:0000256" key="5">
    <source>
        <dbReference type="ARBA" id="ARBA00022801"/>
    </source>
</evidence>
<evidence type="ECO:0000256" key="4">
    <source>
        <dbReference type="ARBA" id="ARBA00022723"/>
    </source>
</evidence>
<evidence type="ECO:0000313" key="10">
    <source>
        <dbReference type="Proteomes" id="UP000260812"/>
    </source>
</evidence>
<comment type="similarity">
    <text evidence="2">Belongs to the GmhB family.</text>
</comment>
<keyword evidence="3" id="KW-0963">Cytoplasm</keyword>
<dbReference type="PANTHER" id="PTHR42891">
    <property type="entry name" value="D-GLYCERO-BETA-D-MANNO-HEPTOSE-1,7-BISPHOSPHATE 7-PHOSPHATASE"/>
    <property type="match status" value="1"/>
</dbReference>
<dbReference type="GO" id="GO:0016791">
    <property type="term" value="F:phosphatase activity"/>
    <property type="evidence" value="ECO:0007669"/>
    <property type="project" value="InterPro"/>
</dbReference>
<dbReference type="InterPro" id="IPR005835">
    <property type="entry name" value="NTP_transferase_dom"/>
</dbReference>
<dbReference type="Pfam" id="PF00483">
    <property type="entry name" value="NTP_transferase"/>
    <property type="match status" value="1"/>
</dbReference>
<organism evidence="9 10">
    <name type="scientific">Eisenbergiella massiliensis</name>
    <dbReference type="NCBI Taxonomy" id="1720294"/>
    <lineage>
        <taxon>Bacteria</taxon>
        <taxon>Bacillati</taxon>
        <taxon>Bacillota</taxon>
        <taxon>Clostridia</taxon>
        <taxon>Lachnospirales</taxon>
        <taxon>Lachnospiraceae</taxon>
        <taxon>Eisenbergiella</taxon>
    </lineage>
</organism>
<dbReference type="SUPFAM" id="SSF53448">
    <property type="entry name" value="Nucleotide-diphospho-sugar transferases"/>
    <property type="match status" value="1"/>
</dbReference>
<evidence type="ECO:0000313" key="9">
    <source>
        <dbReference type="EMBL" id="RGE62480.1"/>
    </source>
</evidence>
<dbReference type="Pfam" id="PF13242">
    <property type="entry name" value="Hydrolase_like"/>
    <property type="match status" value="1"/>
</dbReference>
<keyword evidence="10" id="KW-1185">Reference proteome</keyword>
<evidence type="ECO:0000256" key="7">
    <source>
        <dbReference type="ARBA" id="ARBA00031828"/>
    </source>
</evidence>
<dbReference type="InterPro" id="IPR036412">
    <property type="entry name" value="HAD-like_sf"/>
</dbReference>
<reference evidence="9" key="1">
    <citation type="submission" date="2018-08" db="EMBL/GenBank/DDBJ databases">
        <title>A genome reference for cultivated species of the human gut microbiota.</title>
        <authorList>
            <person name="Zou Y."/>
            <person name="Xue W."/>
            <person name="Luo G."/>
        </authorList>
    </citation>
    <scope>NUCLEOTIDE SEQUENCE [LARGE SCALE GENOMIC DNA]</scope>
    <source>
        <strain evidence="9">TF05-5AC</strain>
    </source>
</reference>
<name>A0A3E3I7U8_9FIRM</name>
<dbReference type="EMBL" id="QVLV01000004">
    <property type="protein sequence ID" value="RGE62480.1"/>
    <property type="molecule type" value="Genomic_DNA"/>
</dbReference>
<dbReference type="PANTHER" id="PTHR42891:SF1">
    <property type="entry name" value="D-GLYCERO-BETA-D-MANNO-HEPTOSE-1,7-BISPHOSPHATE 7-PHOSPHATASE"/>
    <property type="match status" value="1"/>
</dbReference>
<dbReference type="GO" id="GO:0046872">
    <property type="term" value="F:metal ion binding"/>
    <property type="evidence" value="ECO:0007669"/>
    <property type="project" value="UniProtKB-KW"/>
</dbReference>
<dbReference type="CDD" id="cd07503">
    <property type="entry name" value="HAD_HisB-N"/>
    <property type="match status" value="1"/>
</dbReference>
<keyword evidence="5 9" id="KW-0378">Hydrolase</keyword>
<dbReference type="InterPro" id="IPR004446">
    <property type="entry name" value="Heptose_bisP_phosphatase"/>
</dbReference>
<keyword evidence="4" id="KW-0479">Metal-binding</keyword>
<comment type="caution">
    <text evidence="9">The sequence shown here is derived from an EMBL/GenBank/DDBJ whole genome shotgun (WGS) entry which is preliminary data.</text>
</comment>
<protein>
    <recommendedName>
        <fullName evidence="7">D,D-heptose 1,7-bisphosphate phosphatase</fullName>
    </recommendedName>
</protein>
<dbReference type="InterPro" id="IPR006549">
    <property type="entry name" value="HAD-SF_hydro_IIIA"/>
</dbReference>
<dbReference type="GO" id="GO:0005975">
    <property type="term" value="P:carbohydrate metabolic process"/>
    <property type="evidence" value="ECO:0007669"/>
    <property type="project" value="InterPro"/>
</dbReference>
<proteinExistence type="inferred from homology"/>
<evidence type="ECO:0000256" key="2">
    <source>
        <dbReference type="ARBA" id="ARBA00005628"/>
    </source>
</evidence>
<keyword evidence="6" id="KW-0119">Carbohydrate metabolism</keyword>
<dbReference type="GO" id="GO:0005737">
    <property type="term" value="C:cytoplasm"/>
    <property type="evidence" value="ECO:0007669"/>
    <property type="project" value="UniProtKB-SubCell"/>
</dbReference>
<dbReference type="Gene3D" id="3.90.550.10">
    <property type="entry name" value="Spore Coat Polysaccharide Biosynthesis Protein SpsA, Chain A"/>
    <property type="match status" value="1"/>
</dbReference>
<dbReference type="InterPro" id="IPR006543">
    <property type="entry name" value="Histidinol-phos"/>
</dbReference>
<evidence type="ECO:0000256" key="1">
    <source>
        <dbReference type="ARBA" id="ARBA00004496"/>
    </source>
</evidence>
<dbReference type="Gene3D" id="3.40.50.1000">
    <property type="entry name" value="HAD superfamily/HAD-like"/>
    <property type="match status" value="1"/>
</dbReference>
<comment type="subcellular location">
    <subcellularLocation>
        <location evidence="1">Cytoplasm</location>
    </subcellularLocation>
</comment>
<dbReference type="AlphaFoldDB" id="A0A3E3I7U8"/>
<evidence type="ECO:0000256" key="3">
    <source>
        <dbReference type="ARBA" id="ARBA00022490"/>
    </source>
</evidence>